<feature type="transmembrane region" description="Helical" evidence="7">
    <location>
        <begin position="277"/>
        <end position="298"/>
    </location>
</feature>
<feature type="domain" description="ABC transmembrane type-1" evidence="8">
    <location>
        <begin position="163"/>
        <end position="350"/>
    </location>
</feature>
<feature type="transmembrane region" description="Helical" evidence="7">
    <location>
        <begin position="106"/>
        <end position="129"/>
    </location>
</feature>
<dbReference type="GO" id="GO:0005886">
    <property type="term" value="C:plasma membrane"/>
    <property type="evidence" value="ECO:0007669"/>
    <property type="project" value="UniProtKB-SubCell"/>
</dbReference>
<feature type="transmembrane region" description="Helical" evidence="7">
    <location>
        <begin position="219"/>
        <end position="245"/>
    </location>
</feature>
<dbReference type="HOGENOM" id="CLU_064254_0_2_7"/>
<organism evidence="9 10">
    <name type="scientific">Halobacteriovorax marinus (strain ATCC BAA-682 / DSM 15412 / SJ)</name>
    <name type="common">Bacteriovorax marinus</name>
    <dbReference type="NCBI Taxonomy" id="862908"/>
    <lineage>
        <taxon>Bacteria</taxon>
        <taxon>Pseudomonadati</taxon>
        <taxon>Bdellovibrionota</taxon>
        <taxon>Bacteriovoracia</taxon>
        <taxon>Bacteriovoracales</taxon>
        <taxon>Halobacteriovoraceae</taxon>
        <taxon>Halobacteriovorax</taxon>
    </lineage>
</organism>
<protein>
    <submittedName>
        <fullName evidence="9">Binding-protein-dependent transport system membrane component</fullName>
    </submittedName>
</protein>
<dbReference type="Pfam" id="PF00528">
    <property type="entry name" value="BPD_transp_1"/>
    <property type="match status" value="1"/>
</dbReference>
<dbReference type="PANTHER" id="PTHR30043:SF1">
    <property type="entry name" value="ABC TRANSPORT SYSTEM PERMEASE PROTEIN P69"/>
    <property type="match status" value="1"/>
</dbReference>
<comment type="subcellular location">
    <subcellularLocation>
        <location evidence="1 7">Cell membrane</location>
        <topology evidence="1 7">Multi-pass membrane protein</topology>
    </subcellularLocation>
</comment>
<feature type="transmembrane region" description="Helical" evidence="7">
    <location>
        <begin position="28"/>
        <end position="46"/>
    </location>
</feature>
<evidence type="ECO:0000256" key="7">
    <source>
        <dbReference type="RuleBase" id="RU363032"/>
    </source>
</evidence>
<evidence type="ECO:0000256" key="2">
    <source>
        <dbReference type="ARBA" id="ARBA00022448"/>
    </source>
</evidence>
<dbReference type="NCBIfam" id="TIGR01097">
    <property type="entry name" value="PhnE"/>
    <property type="match status" value="1"/>
</dbReference>
<dbReference type="PROSITE" id="PS50928">
    <property type="entry name" value="ABC_TM1"/>
    <property type="match status" value="1"/>
</dbReference>
<keyword evidence="5 7" id="KW-1133">Transmembrane helix</keyword>
<dbReference type="eggNOG" id="COG3639">
    <property type="taxonomic scope" value="Bacteria"/>
</dbReference>
<dbReference type="SUPFAM" id="SSF161098">
    <property type="entry name" value="MetI-like"/>
    <property type="match status" value="1"/>
</dbReference>
<dbReference type="RefSeq" id="WP_014244557.1">
    <property type="nucleotide sequence ID" value="NC_016620.1"/>
</dbReference>
<reference evidence="10" key="1">
    <citation type="journal article" date="2013" name="ISME J.">
        <title>A small predatory core genome in the divergent marine Bacteriovorax marinus SJ and the terrestrial Bdellovibrio bacteriovorus.</title>
        <authorList>
            <person name="Crossman L.C."/>
            <person name="Chen H."/>
            <person name="Cerdeno-Tarraga A.M."/>
            <person name="Brooks K."/>
            <person name="Quail M.A."/>
            <person name="Pineiro S.A."/>
            <person name="Hobley L."/>
            <person name="Sockett R.E."/>
            <person name="Bentley S.D."/>
            <person name="Parkhill J."/>
            <person name="Williams H.N."/>
            <person name="Stine O.C."/>
        </authorList>
    </citation>
    <scope>NUCLEOTIDE SEQUENCE [LARGE SCALE GENOMIC DNA]</scope>
    <source>
        <strain evidence="10">ATCC BAA-682 / DSM 15412 / SJ</strain>
    </source>
</reference>
<evidence type="ECO:0000256" key="1">
    <source>
        <dbReference type="ARBA" id="ARBA00004651"/>
    </source>
</evidence>
<dbReference type="PATRIC" id="fig|862908.3.peg.1860"/>
<gene>
    <name evidence="9" type="ordered locus">BMS_1961</name>
</gene>
<keyword evidence="4 7" id="KW-0812">Transmembrane</keyword>
<keyword evidence="6 7" id="KW-0472">Membrane</keyword>
<dbReference type="STRING" id="862908.BMS_1961"/>
<evidence type="ECO:0000256" key="3">
    <source>
        <dbReference type="ARBA" id="ARBA00022475"/>
    </source>
</evidence>
<dbReference type="GO" id="GO:0015416">
    <property type="term" value="F:ABC-type phosphonate transporter activity"/>
    <property type="evidence" value="ECO:0007669"/>
    <property type="project" value="InterPro"/>
</dbReference>
<dbReference type="InterPro" id="IPR000515">
    <property type="entry name" value="MetI-like"/>
</dbReference>
<dbReference type="KEGG" id="bmx:BMS_1961"/>
<feature type="transmembrane region" description="Helical" evidence="7">
    <location>
        <begin position="66"/>
        <end position="85"/>
    </location>
</feature>
<feature type="transmembrane region" description="Helical" evidence="7">
    <location>
        <begin position="305"/>
        <end position="326"/>
    </location>
</feature>
<dbReference type="EMBL" id="FQ312005">
    <property type="protein sequence ID" value="CBW26776.1"/>
    <property type="molecule type" value="Genomic_DNA"/>
</dbReference>
<dbReference type="Gene3D" id="1.10.3720.10">
    <property type="entry name" value="MetI-like"/>
    <property type="match status" value="1"/>
</dbReference>
<feature type="transmembrane region" description="Helical" evidence="7">
    <location>
        <begin position="332"/>
        <end position="349"/>
    </location>
</feature>
<evidence type="ECO:0000256" key="6">
    <source>
        <dbReference type="ARBA" id="ARBA00023136"/>
    </source>
</evidence>
<evidence type="ECO:0000256" key="4">
    <source>
        <dbReference type="ARBA" id="ARBA00022692"/>
    </source>
</evidence>
<dbReference type="AlphaFoldDB" id="E1X2K9"/>
<evidence type="ECO:0000259" key="8">
    <source>
        <dbReference type="PROSITE" id="PS50928"/>
    </source>
</evidence>
<accession>E1X2K9</accession>
<feature type="transmembrane region" description="Helical" evidence="7">
    <location>
        <begin position="167"/>
        <end position="189"/>
    </location>
</feature>
<name>E1X2K9_HALMS</name>
<dbReference type="InterPro" id="IPR005769">
    <property type="entry name" value="PhnE/PtxC"/>
</dbReference>
<proteinExistence type="inferred from homology"/>
<dbReference type="OrthoDB" id="5289973at2"/>
<dbReference type="PANTHER" id="PTHR30043">
    <property type="entry name" value="PHOSPHONATES TRANSPORT SYSTEM PERMEASE PROTEIN"/>
    <property type="match status" value="1"/>
</dbReference>
<evidence type="ECO:0000313" key="9">
    <source>
        <dbReference type="EMBL" id="CBW26776.1"/>
    </source>
</evidence>
<keyword evidence="3" id="KW-1003">Cell membrane</keyword>
<dbReference type="Proteomes" id="UP000008963">
    <property type="component" value="Chromosome"/>
</dbReference>
<dbReference type="InterPro" id="IPR035906">
    <property type="entry name" value="MetI-like_sf"/>
</dbReference>
<keyword evidence="10" id="KW-1185">Reference proteome</keyword>
<keyword evidence="2 7" id="KW-0813">Transport</keyword>
<sequence>MSTLTQEIIPGENKGQGLKKVKKVAKAYAIDLFLWSYLILASWKIVYEKIVIGARYAEFTWNQPLIAIGLGAVVALGLFFTRISIGKAVSGLYESRPEKTVLSEPFTILGYVLLVITFISGIFISQVSITEFLSQSGLHGARRIFTALFNPNFAIIEDALFAAIETIYMAFIATIVALPIAFLLAFFAARNLMNGSKLTMAIYSIVRFFLNVSRSIEPLVWAIIFSVWVGIGPFAGMLALCLHSISSLSKLYSEQIENISNGPIEAMTATGAHPIQVIWFGVVPQIVLPYLSFTIYRWDINVRMATVIGLVGGGGIGTMLMQYQGLAKWNEVGLLVIIIAAIVWIMDYLSSKIREAIK</sequence>
<dbReference type="CDD" id="cd06261">
    <property type="entry name" value="TM_PBP2"/>
    <property type="match status" value="1"/>
</dbReference>
<comment type="similarity">
    <text evidence="7">Belongs to the binding-protein-dependent transport system permease family.</text>
</comment>
<evidence type="ECO:0000313" key="10">
    <source>
        <dbReference type="Proteomes" id="UP000008963"/>
    </source>
</evidence>
<evidence type="ECO:0000256" key="5">
    <source>
        <dbReference type="ARBA" id="ARBA00022989"/>
    </source>
</evidence>